<reference evidence="3 4" key="1">
    <citation type="journal article" date="2009" name="Stand. Genomic Sci.">
        <title>Complete genome sequence of Halorhabdus utahensis type strain (AX-2).</title>
        <authorList>
            <person name="Anderson I."/>
            <person name="Tindall B.J."/>
            <person name="Pomrenke H."/>
            <person name="Goker M."/>
            <person name="Lapidus A."/>
            <person name="Nolan M."/>
            <person name="Copeland A."/>
            <person name="Glavina Del Rio T."/>
            <person name="Chen F."/>
            <person name="Tice H."/>
            <person name="Cheng J.F."/>
            <person name="Lucas S."/>
            <person name="Chertkov O."/>
            <person name="Bruce D."/>
            <person name="Brettin T."/>
            <person name="Detter J.C."/>
            <person name="Han C."/>
            <person name="Goodwin L."/>
            <person name="Land M."/>
            <person name="Hauser L."/>
            <person name="Chang Y.J."/>
            <person name="Jeffries C.D."/>
            <person name="Pitluck S."/>
            <person name="Pati A."/>
            <person name="Mavromatis K."/>
            <person name="Ivanova N."/>
            <person name="Ovchinnikova G."/>
            <person name="Chen A."/>
            <person name="Palaniappan K."/>
            <person name="Chain P."/>
            <person name="Rohde M."/>
            <person name="Bristow J."/>
            <person name="Eisen J.A."/>
            <person name="Markowitz V."/>
            <person name="Hugenholtz P."/>
            <person name="Kyrpides N.C."/>
            <person name="Klenk H.P."/>
        </authorList>
    </citation>
    <scope>NUCLEOTIDE SEQUENCE [LARGE SCALE GENOMIC DNA]</scope>
    <source>
        <strain evidence="4">DSM 12940 / JCM 11049 / AX-2</strain>
    </source>
</reference>
<dbReference type="HOGENOM" id="CLU_044035_0_0_2"/>
<keyword evidence="3" id="KW-0418">Kinase</keyword>
<dbReference type="EMBL" id="CP001687">
    <property type="protein sequence ID" value="ACV11441.1"/>
    <property type="molecule type" value="Genomic_DNA"/>
</dbReference>
<feature type="region of interest" description="Disordered" evidence="1">
    <location>
        <begin position="127"/>
        <end position="204"/>
    </location>
</feature>
<keyword evidence="3" id="KW-0808">Transferase</keyword>
<dbReference type="Pfam" id="PF07714">
    <property type="entry name" value="PK_Tyr_Ser-Thr"/>
    <property type="match status" value="1"/>
</dbReference>
<keyword evidence="3" id="KW-0723">Serine/threonine-protein kinase</keyword>
<dbReference type="RefSeq" id="WP_015789015.1">
    <property type="nucleotide sequence ID" value="NC_013158.1"/>
</dbReference>
<dbReference type="STRING" id="519442.Huta_1265"/>
<dbReference type="OrthoDB" id="41005at2157"/>
<dbReference type="Gene3D" id="1.10.510.10">
    <property type="entry name" value="Transferase(Phosphotransferase) domain 1"/>
    <property type="match status" value="1"/>
</dbReference>
<keyword evidence="4" id="KW-1185">Reference proteome</keyword>
<evidence type="ECO:0000259" key="2">
    <source>
        <dbReference type="PROSITE" id="PS50011"/>
    </source>
</evidence>
<evidence type="ECO:0000256" key="1">
    <source>
        <dbReference type="SAM" id="MobiDB-lite"/>
    </source>
</evidence>
<feature type="compositionally biased region" description="Basic and acidic residues" evidence="1">
    <location>
        <begin position="161"/>
        <end position="172"/>
    </location>
</feature>
<feature type="compositionally biased region" description="Polar residues" evidence="1">
    <location>
        <begin position="129"/>
        <end position="145"/>
    </location>
</feature>
<feature type="domain" description="Protein kinase" evidence="2">
    <location>
        <begin position="182"/>
        <end position="480"/>
    </location>
</feature>
<dbReference type="InterPro" id="IPR000719">
    <property type="entry name" value="Prot_kinase_dom"/>
</dbReference>
<accession>C7NN41</accession>
<gene>
    <name evidence="3" type="ordered locus">Huta_1265</name>
</gene>
<dbReference type="Proteomes" id="UP000002071">
    <property type="component" value="Chromosome"/>
</dbReference>
<sequence>MGAETGGASDDTRYAAEPDAEDVLSLVLPSVLDGLAAEARRARVSAAWTACRLADERPQLGAELATRLVRSAGEAHREALVRTLATLHERHPEQVGDALRAFDGTVVRAVRKAGSWDFDAELRADGGATTASGSQQIVETSQSGVSVYERSLPDEPVEPEPPDRIVDDRVESEPESEPSPAVDGSVPEGPGTPEHVEERRRRIQAAENSEAFAAVQLVSAFDEISVIEPPERGQYGHILPSRARMDQAEYGVDLLFFDEPGEDARDFGSAVHERLHQWYCADEATGIVAVADYGDHPRPWVATPRAEHTLADRRPADLDVALRDARDLAAGLAAVNERGLVHGGIDPHDVVYPSVGFEENPAPSLANLGVMTVFRRHFQPAEYVDPRYAAPEYFDDRYGSVDHATDVYHFGTVLFRLLTGEDPYRGDYDDVRAAILDDETPVPSDVRPEVPEPVDEIVAKAMAPRKLTRFETAAQLHRQLDQLV</sequence>
<organism evidence="3 4">
    <name type="scientific">Halorhabdus utahensis (strain DSM 12940 / JCM 11049 / AX-2)</name>
    <dbReference type="NCBI Taxonomy" id="519442"/>
    <lineage>
        <taxon>Archaea</taxon>
        <taxon>Methanobacteriati</taxon>
        <taxon>Methanobacteriota</taxon>
        <taxon>Stenosarchaea group</taxon>
        <taxon>Halobacteria</taxon>
        <taxon>Halobacteriales</taxon>
        <taxon>Haloarculaceae</taxon>
        <taxon>Halorhabdus</taxon>
    </lineage>
</organism>
<dbReference type="AlphaFoldDB" id="C7NN41"/>
<dbReference type="GeneID" id="8383540"/>
<dbReference type="GO" id="GO:0004674">
    <property type="term" value="F:protein serine/threonine kinase activity"/>
    <property type="evidence" value="ECO:0007669"/>
    <property type="project" value="UniProtKB-KW"/>
</dbReference>
<evidence type="ECO:0000313" key="4">
    <source>
        <dbReference type="Proteomes" id="UP000002071"/>
    </source>
</evidence>
<dbReference type="KEGG" id="hut:Huta_1265"/>
<proteinExistence type="predicted"/>
<dbReference type="InterPro" id="IPR011009">
    <property type="entry name" value="Kinase-like_dom_sf"/>
</dbReference>
<protein>
    <submittedName>
        <fullName evidence="3">Serine/threonine protein kinase</fullName>
    </submittedName>
</protein>
<name>C7NN41_HALUD</name>
<dbReference type="InterPro" id="IPR001245">
    <property type="entry name" value="Ser-Thr/Tyr_kinase_cat_dom"/>
</dbReference>
<dbReference type="PROSITE" id="PS50011">
    <property type="entry name" value="PROTEIN_KINASE_DOM"/>
    <property type="match status" value="1"/>
</dbReference>
<dbReference type="eggNOG" id="arCOG03682">
    <property type="taxonomic scope" value="Archaea"/>
</dbReference>
<dbReference type="GO" id="GO:0005524">
    <property type="term" value="F:ATP binding"/>
    <property type="evidence" value="ECO:0007669"/>
    <property type="project" value="InterPro"/>
</dbReference>
<evidence type="ECO:0000313" key="3">
    <source>
        <dbReference type="EMBL" id="ACV11441.1"/>
    </source>
</evidence>
<dbReference type="SUPFAM" id="SSF56112">
    <property type="entry name" value="Protein kinase-like (PK-like)"/>
    <property type="match status" value="1"/>
</dbReference>